<dbReference type="OrthoDB" id="9792792at2"/>
<feature type="binding site" evidence="5">
    <location>
        <position position="101"/>
    </location>
    <ligand>
        <name>a divalent metal cation</name>
        <dbReference type="ChEBI" id="CHEBI:60240"/>
        <label>1</label>
    </ligand>
</feature>
<dbReference type="NCBIfam" id="TIGR00486">
    <property type="entry name" value="YbgI_SA1388"/>
    <property type="match status" value="1"/>
</dbReference>
<dbReference type="InterPro" id="IPR002678">
    <property type="entry name" value="DUF34/NIF3"/>
</dbReference>
<dbReference type="InterPro" id="IPR036069">
    <property type="entry name" value="DUF34/NIF3_sf"/>
</dbReference>
<dbReference type="EMBL" id="UFVD01000001">
    <property type="protein sequence ID" value="SUX10388.1"/>
    <property type="molecule type" value="Genomic_DNA"/>
</dbReference>
<reference evidence="6 7" key="1">
    <citation type="submission" date="2018-06" db="EMBL/GenBank/DDBJ databases">
        <authorList>
            <consortium name="Pathogen Informatics"/>
            <person name="Doyle S."/>
        </authorList>
    </citation>
    <scope>NUCLEOTIDE SEQUENCE [LARGE SCALE GENOMIC DNA]</scope>
    <source>
        <strain evidence="6 7">NCTC12475</strain>
    </source>
</reference>
<keyword evidence="7" id="KW-1185">Reference proteome</keyword>
<dbReference type="PANTHER" id="PTHR13799:SF14">
    <property type="entry name" value="GTP CYCLOHYDROLASE 1 TYPE 2 HOMOLOG"/>
    <property type="match status" value="1"/>
</dbReference>
<feature type="binding site" evidence="5">
    <location>
        <position position="62"/>
    </location>
    <ligand>
        <name>a divalent metal cation</name>
        <dbReference type="ChEBI" id="CHEBI:60240"/>
        <label>1</label>
    </ligand>
</feature>
<accession>A0A381DI86</accession>
<feature type="binding site" evidence="5">
    <location>
        <position position="63"/>
    </location>
    <ligand>
        <name>a divalent metal cation</name>
        <dbReference type="ChEBI" id="CHEBI:60240"/>
        <label>1</label>
    </ligand>
</feature>
<dbReference type="GO" id="GO:0005737">
    <property type="term" value="C:cytoplasm"/>
    <property type="evidence" value="ECO:0007669"/>
    <property type="project" value="TreeGrafter"/>
</dbReference>
<dbReference type="STRING" id="32024.GCA_000788295_00707"/>
<protein>
    <recommendedName>
        <fullName evidence="3">GTP cyclohydrolase 1 type 2 homolog</fullName>
    </recommendedName>
</protein>
<evidence type="ECO:0000256" key="1">
    <source>
        <dbReference type="ARBA" id="ARBA00006964"/>
    </source>
</evidence>
<dbReference type="PANTHER" id="PTHR13799">
    <property type="entry name" value="NGG1 INTERACTING FACTOR 3"/>
    <property type="match status" value="1"/>
</dbReference>
<comment type="similarity">
    <text evidence="1">Belongs to the GTP cyclohydrolase I type 2/NIF3 family.</text>
</comment>
<dbReference type="Pfam" id="PF01784">
    <property type="entry name" value="DUF34_NIF3"/>
    <property type="match status" value="1"/>
</dbReference>
<organism evidence="6 7">
    <name type="scientific">Campylobacter sputorum subsp. sputorum</name>
    <dbReference type="NCBI Taxonomy" id="32024"/>
    <lineage>
        <taxon>Bacteria</taxon>
        <taxon>Pseudomonadati</taxon>
        <taxon>Campylobacterota</taxon>
        <taxon>Epsilonproteobacteria</taxon>
        <taxon>Campylobacterales</taxon>
        <taxon>Campylobacteraceae</taxon>
        <taxon>Campylobacter</taxon>
    </lineage>
</organism>
<name>A0A381DI86_9BACT</name>
<dbReference type="GeneID" id="93091017"/>
<evidence type="ECO:0000256" key="2">
    <source>
        <dbReference type="ARBA" id="ARBA00011643"/>
    </source>
</evidence>
<dbReference type="Proteomes" id="UP000254920">
    <property type="component" value="Unassembled WGS sequence"/>
</dbReference>
<dbReference type="Gene3D" id="3.40.1390.30">
    <property type="entry name" value="NIF3 (NGG1p interacting factor 3)-like"/>
    <property type="match status" value="2"/>
</dbReference>
<feature type="binding site" evidence="5">
    <location>
        <position position="210"/>
    </location>
    <ligand>
        <name>a divalent metal cation</name>
        <dbReference type="ChEBI" id="CHEBI:60240"/>
        <label>1</label>
    </ligand>
</feature>
<evidence type="ECO:0000256" key="5">
    <source>
        <dbReference type="PIRSR" id="PIRSR602678-1"/>
    </source>
</evidence>
<dbReference type="SUPFAM" id="SSF102705">
    <property type="entry name" value="NIF3 (NGG1p interacting factor 3)-like"/>
    <property type="match status" value="1"/>
</dbReference>
<evidence type="ECO:0000256" key="4">
    <source>
        <dbReference type="ARBA" id="ARBA00022723"/>
    </source>
</evidence>
<sequence>MKIEQIYSILDDIAPFCDQEKWDNSGLQIGSMKSEFDEIYLSLDIDSNMIDELSENSLLITHHPLIFGGLKSINTALYPSNIIKKMLTKNISLISMHTNFDKYVLNKFVATEILGYKINKIEDFVIFLDINSSFDELLEDVAKKLNLKNVKFVKANQNVSKVGFCTGSGSELIKDIYVDCFITGDIKYHTALECYENSISLIDIGHYESERYFGYCLKELLQKKQIKSIIKNSINPFNYYEGKL</sequence>
<evidence type="ECO:0000256" key="3">
    <source>
        <dbReference type="ARBA" id="ARBA00022112"/>
    </source>
</evidence>
<keyword evidence="4 5" id="KW-0479">Metal-binding</keyword>
<proteinExistence type="inferred from homology"/>
<dbReference type="RefSeq" id="WP_089182802.1">
    <property type="nucleotide sequence ID" value="NZ_CP043427.1"/>
</dbReference>
<feature type="binding site" evidence="5">
    <location>
        <position position="206"/>
    </location>
    <ligand>
        <name>a divalent metal cation</name>
        <dbReference type="ChEBI" id="CHEBI:60240"/>
        <label>1</label>
    </ligand>
</feature>
<dbReference type="FunFam" id="3.40.1390.30:FF:000001">
    <property type="entry name" value="GTP cyclohydrolase 1 type 2"/>
    <property type="match status" value="1"/>
</dbReference>
<dbReference type="GO" id="GO:0046872">
    <property type="term" value="F:metal ion binding"/>
    <property type="evidence" value="ECO:0007669"/>
    <property type="project" value="UniProtKB-KW"/>
</dbReference>
<dbReference type="AlphaFoldDB" id="A0A381DI86"/>
<comment type="subunit">
    <text evidence="2">Homohexamer.</text>
</comment>
<evidence type="ECO:0000313" key="7">
    <source>
        <dbReference type="Proteomes" id="UP000254920"/>
    </source>
</evidence>
<gene>
    <name evidence="6" type="ORF">NCTC12475_00578</name>
</gene>
<evidence type="ECO:0000313" key="6">
    <source>
        <dbReference type="EMBL" id="SUX10388.1"/>
    </source>
</evidence>